<comment type="cofactor">
    <cofactor evidence="9">
        <name>FAD</name>
        <dbReference type="ChEBI" id="CHEBI:57692"/>
    </cofactor>
    <text evidence="9">Binds 1 FAD per subunit.</text>
</comment>
<keyword evidence="9" id="KW-0547">Nucleotide-binding</keyword>
<dbReference type="GO" id="GO:0005829">
    <property type="term" value="C:cytosol"/>
    <property type="evidence" value="ECO:0007669"/>
    <property type="project" value="TreeGrafter"/>
</dbReference>
<evidence type="ECO:0000256" key="6">
    <source>
        <dbReference type="ARBA" id="ARBA00023157"/>
    </source>
</evidence>
<dbReference type="InterPro" id="IPR036188">
    <property type="entry name" value="FAD/NAD-bd_sf"/>
</dbReference>
<dbReference type="InterPro" id="IPR004099">
    <property type="entry name" value="Pyr_nucl-diS_OxRdtase_dimer"/>
</dbReference>
<dbReference type="FunFam" id="3.30.390.30:FF:000003">
    <property type="entry name" value="Glutathione reductase"/>
    <property type="match status" value="1"/>
</dbReference>
<dbReference type="PANTHER" id="PTHR42737">
    <property type="entry name" value="GLUTATHIONE REDUCTASE"/>
    <property type="match status" value="1"/>
</dbReference>
<keyword evidence="7 11" id="KW-0676">Redox-active center</keyword>
<dbReference type="GO" id="GO:0005739">
    <property type="term" value="C:mitochondrion"/>
    <property type="evidence" value="ECO:0007669"/>
    <property type="project" value="TreeGrafter"/>
</dbReference>
<feature type="binding site" evidence="9">
    <location>
        <begin position="176"/>
        <end position="183"/>
    </location>
    <ligand>
        <name>NAD(+)</name>
        <dbReference type="ChEBI" id="CHEBI:57540"/>
    </ligand>
</feature>
<dbReference type="GO" id="GO:0045454">
    <property type="term" value="P:cell redox homeostasis"/>
    <property type="evidence" value="ECO:0007669"/>
    <property type="project" value="InterPro"/>
</dbReference>
<evidence type="ECO:0000259" key="13">
    <source>
        <dbReference type="Pfam" id="PF02852"/>
    </source>
</evidence>
<evidence type="ECO:0000256" key="5">
    <source>
        <dbReference type="ARBA" id="ARBA00023002"/>
    </source>
</evidence>
<dbReference type="GO" id="GO:0050661">
    <property type="term" value="F:NADP binding"/>
    <property type="evidence" value="ECO:0007669"/>
    <property type="project" value="InterPro"/>
</dbReference>
<dbReference type="PROSITE" id="PS00076">
    <property type="entry name" value="PYRIDINE_REDOX_1"/>
    <property type="match status" value="1"/>
</dbReference>
<evidence type="ECO:0000256" key="12">
    <source>
        <dbReference type="RuleBase" id="RU365016"/>
    </source>
</evidence>
<comment type="function">
    <text evidence="12">Catalyzes the reduction of glutathione disulfide (GSSG) to reduced glutathione (GSH). Constitutes the major mechanism to maintain a high GSH:GSSG ratio in the cytosol.</text>
</comment>
<dbReference type="SUPFAM" id="SSF55424">
    <property type="entry name" value="FAD/NAD-linked reductases, dimerisation (C-terminal) domain"/>
    <property type="match status" value="1"/>
</dbReference>
<reference evidence="15" key="1">
    <citation type="journal article" date="2003" name="J. Eukaryot. Microbiol.">
        <title>Isolation and characterization of glutathione reductase from Physarum polycephalum and stage-specific expression of the enzyme in life-cycle stages with different oxidation-reduction levels.</title>
        <authorList>
            <person name="Minami Y."/>
            <person name="Kohama T."/>
            <person name="Sekimoto Y.J."/>
            <person name="Akasaka K."/>
            <person name="Matsubara H."/>
        </authorList>
    </citation>
    <scope>NUCLEOTIDE SEQUENCE</scope>
</reference>
<organism evidence="15">
    <name type="scientific">Physarum polycephalum</name>
    <name type="common">Many-headed slime mold</name>
    <name type="synonym">Badhamia polycephala</name>
    <dbReference type="NCBI Taxonomy" id="5791"/>
    <lineage>
        <taxon>Eukaryota</taxon>
        <taxon>Amoebozoa</taxon>
        <taxon>Evosea</taxon>
        <taxon>Eumycetozoa</taxon>
        <taxon>Myxogastria</taxon>
        <taxon>Myxogastromycetidae</taxon>
        <taxon>Physariida</taxon>
        <taxon>Physaraceae</taxon>
        <taxon>Physarum</taxon>
    </lineage>
</organism>
<evidence type="ECO:0000256" key="9">
    <source>
        <dbReference type="PIRSR" id="PIRSR000350-3"/>
    </source>
</evidence>
<dbReference type="NCBIfam" id="NF004776">
    <property type="entry name" value="PRK06116.1"/>
    <property type="match status" value="1"/>
</dbReference>
<dbReference type="InterPro" id="IPR023753">
    <property type="entry name" value="FAD/NAD-binding_dom"/>
</dbReference>
<proteinExistence type="evidence at transcript level"/>
<keyword evidence="12" id="KW-0963">Cytoplasm</keyword>
<feature type="binding site" evidence="9">
    <location>
        <position position="53"/>
    </location>
    <ligand>
        <name>FAD</name>
        <dbReference type="ChEBI" id="CHEBI:57692"/>
    </ligand>
</feature>
<evidence type="ECO:0000256" key="2">
    <source>
        <dbReference type="ARBA" id="ARBA00011738"/>
    </source>
</evidence>
<dbReference type="InterPro" id="IPR012999">
    <property type="entry name" value="Pyr_OxRdtase_I_AS"/>
</dbReference>
<sequence>MAEPKHYDYIAIGGGSGGIASARRAKMYGAKCAVIENNRIGGTCVNVGCVPKKVMWNTAEVGDAIAHAQDYGFNVTKHPEFSFRKIKEARDAYIKRLNGIYHTNLGNDNIDEITGTAKFVGPKTIEVNGQKYTADHITIATGGYPTIPKIPGAELGITSDGFFDLTDLPKKTAVVGAGYIAVELAGILNGLGSQVSLFFRYPEFLRTFDEMLRTTLMDEMKSKGVHLVPSTPIRAAKHAADNSIIITSDKGEDFSGYDTVIWAIGRSPHTDIGLDKVGVELTKEGYIKVDEFQNTSTPGIYAIGDVTGHVQLTPVAIAAGRRLTERLFNKKSDYKLSYDNVPSVVFSHPPLGTVGMTEEEAKKKFGADKIKVYSAKFGNMFFSVTEAKEKTAMKLVCLLPEEKVLGLHVIGRGADEMVQGFGVAVKMGATKKDFDECVAIHPTSGEEFVTMR</sequence>
<keyword evidence="3 11" id="KW-0285">Flavoprotein</keyword>
<dbReference type="FunFam" id="3.50.50.60:FF:000235">
    <property type="entry name" value="Glutathione reductase"/>
    <property type="match status" value="1"/>
</dbReference>
<dbReference type="EMBL" id="AB022189">
    <property type="protein sequence ID" value="BAA93433.1"/>
    <property type="molecule type" value="mRNA"/>
</dbReference>
<comment type="subcellular location">
    <subcellularLocation>
        <location evidence="12">Cytoplasm</location>
    </subcellularLocation>
</comment>
<dbReference type="PIRSF" id="PIRSF000350">
    <property type="entry name" value="Mercury_reductase_MerA"/>
    <property type="match status" value="1"/>
</dbReference>
<dbReference type="BRENDA" id="1.8.1.7">
    <property type="organism ID" value="4800"/>
</dbReference>
<feature type="active site" description="Proton acceptor" evidence="8">
    <location>
        <position position="441"/>
    </location>
</feature>
<dbReference type="PRINTS" id="PR00368">
    <property type="entry name" value="FADPNR"/>
</dbReference>
<dbReference type="AlphaFoldDB" id="Q9NL96"/>
<dbReference type="SUPFAM" id="SSF51905">
    <property type="entry name" value="FAD/NAD(P)-binding domain"/>
    <property type="match status" value="1"/>
</dbReference>
<keyword evidence="6" id="KW-1015">Disulfide bond</keyword>
<accession>Q9NL96</accession>
<evidence type="ECO:0000256" key="11">
    <source>
        <dbReference type="RuleBase" id="RU003691"/>
    </source>
</evidence>
<feature type="binding site" evidence="9">
    <location>
        <position position="305"/>
    </location>
    <ligand>
        <name>NAD(+)</name>
        <dbReference type="ChEBI" id="CHEBI:57540"/>
    </ligand>
</feature>
<evidence type="ECO:0000259" key="14">
    <source>
        <dbReference type="Pfam" id="PF07992"/>
    </source>
</evidence>
<keyword evidence="5 11" id="KW-0560">Oxidoreductase</keyword>
<dbReference type="GO" id="GO:0004362">
    <property type="term" value="F:glutathione-disulfide reductase (NADPH) activity"/>
    <property type="evidence" value="ECO:0007669"/>
    <property type="project" value="UniProtKB-EC"/>
</dbReference>
<dbReference type="Gene3D" id="3.30.390.30">
    <property type="match status" value="1"/>
</dbReference>
<dbReference type="GO" id="GO:0006749">
    <property type="term" value="P:glutathione metabolic process"/>
    <property type="evidence" value="ECO:0007669"/>
    <property type="project" value="InterPro"/>
</dbReference>
<dbReference type="NCBIfam" id="TIGR01421">
    <property type="entry name" value="gluta_reduc_1"/>
    <property type="match status" value="1"/>
</dbReference>
<dbReference type="InterPro" id="IPR046952">
    <property type="entry name" value="GSHR/TRXR-like"/>
</dbReference>
<dbReference type="GO" id="GO:0050660">
    <property type="term" value="F:flavin adenine dinucleotide binding"/>
    <property type="evidence" value="ECO:0007669"/>
    <property type="project" value="InterPro"/>
</dbReference>
<protein>
    <recommendedName>
        <fullName evidence="12">Glutathione reductase</fullName>
        <ecNumber evidence="12">1.8.1.7</ecNumber>
    </recommendedName>
</protein>
<feature type="disulfide bond" description="Redox-active" evidence="10">
    <location>
        <begin position="44"/>
        <end position="49"/>
    </location>
</feature>
<dbReference type="PRINTS" id="PR00411">
    <property type="entry name" value="PNDRDTASEI"/>
</dbReference>
<dbReference type="InterPro" id="IPR001100">
    <property type="entry name" value="Pyr_nuc-diS_OxRdtase"/>
</dbReference>
<keyword evidence="4 9" id="KW-0274">FAD</keyword>
<dbReference type="Pfam" id="PF07992">
    <property type="entry name" value="Pyr_redox_2"/>
    <property type="match status" value="1"/>
</dbReference>
<evidence type="ECO:0000256" key="4">
    <source>
        <dbReference type="ARBA" id="ARBA00022827"/>
    </source>
</evidence>
<name>Q9NL96_PHYPO</name>
<evidence type="ECO:0000256" key="7">
    <source>
        <dbReference type="ARBA" id="ARBA00023284"/>
    </source>
</evidence>
<dbReference type="PANTHER" id="PTHR42737:SF2">
    <property type="entry name" value="GLUTATHIONE REDUCTASE"/>
    <property type="match status" value="1"/>
</dbReference>
<evidence type="ECO:0000313" key="15">
    <source>
        <dbReference type="EMBL" id="BAA93433.1"/>
    </source>
</evidence>
<feature type="domain" description="Pyridine nucleotide-disulphide oxidoreductase dimerisation" evidence="13">
    <location>
        <begin position="341"/>
        <end position="451"/>
    </location>
</feature>
<dbReference type="GO" id="GO:0034599">
    <property type="term" value="P:cellular response to oxidative stress"/>
    <property type="evidence" value="ECO:0007669"/>
    <property type="project" value="TreeGrafter"/>
</dbReference>
<comment type="catalytic activity">
    <reaction evidence="12">
        <text>2 glutathione + NADP(+) = glutathione disulfide + NADPH + H(+)</text>
        <dbReference type="Rhea" id="RHEA:11740"/>
        <dbReference type="ChEBI" id="CHEBI:15378"/>
        <dbReference type="ChEBI" id="CHEBI:57783"/>
        <dbReference type="ChEBI" id="CHEBI:57925"/>
        <dbReference type="ChEBI" id="CHEBI:58297"/>
        <dbReference type="ChEBI" id="CHEBI:58349"/>
        <dbReference type="EC" id="1.8.1.7"/>
    </reaction>
</comment>
<comment type="similarity">
    <text evidence="1 11">Belongs to the class-I pyridine nucleotide-disulfide oxidoreductase family.</text>
</comment>
<keyword evidence="9" id="KW-0520">NAD</keyword>
<keyword evidence="12" id="KW-0521">NADP</keyword>
<evidence type="ECO:0000256" key="1">
    <source>
        <dbReference type="ARBA" id="ARBA00007532"/>
    </source>
</evidence>
<dbReference type="Gene3D" id="3.50.50.60">
    <property type="entry name" value="FAD/NAD(P)-binding domain"/>
    <property type="match status" value="2"/>
</dbReference>
<evidence type="ECO:0000256" key="8">
    <source>
        <dbReference type="PIRSR" id="PIRSR000350-2"/>
    </source>
</evidence>
<evidence type="ECO:0000256" key="10">
    <source>
        <dbReference type="PIRSR" id="PIRSR000350-4"/>
    </source>
</evidence>
<feature type="domain" description="FAD/NAD(P)-binding" evidence="14">
    <location>
        <begin position="7"/>
        <end position="320"/>
    </location>
</feature>
<feature type="binding site" evidence="9">
    <location>
        <position position="265"/>
    </location>
    <ligand>
        <name>NAD(+)</name>
        <dbReference type="ChEBI" id="CHEBI:57540"/>
    </ligand>
</feature>
<dbReference type="InterPro" id="IPR006322">
    <property type="entry name" value="Glutathione_Rdtase_euk/bac"/>
</dbReference>
<evidence type="ECO:0000256" key="3">
    <source>
        <dbReference type="ARBA" id="ARBA00022630"/>
    </source>
</evidence>
<comment type="subunit">
    <text evidence="2">Homodimer.</text>
</comment>
<dbReference type="EC" id="1.8.1.7" evidence="12"/>
<dbReference type="Pfam" id="PF02852">
    <property type="entry name" value="Pyr_redox_dim"/>
    <property type="match status" value="1"/>
</dbReference>
<dbReference type="InterPro" id="IPR016156">
    <property type="entry name" value="FAD/NAD-linked_Rdtase_dimer_sf"/>
</dbReference>